<comment type="similarity">
    <text evidence="1">Belongs to the histone deacetylase family.</text>
</comment>
<dbReference type="Gene3D" id="3.40.800.20">
    <property type="entry name" value="Histone deacetylase domain"/>
    <property type="match status" value="1"/>
</dbReference>
<gene>
    <name evidence="3" type="ORF">VPK24_13315</name>
</gene>
<proteinExistence type="inferred from homology"/>
<accession>A0ABW7CBV2</accession>
<feature type="domain" description="Histone deacetylase" evidence="2">
    <location>
        <begin position="34"/>
        <end position="333"/>
    </location>
</feature>
<evidence type="ECO:0000313" key="3">
    <source>
        <dbReference type="EMBL" id="MFG3818624.1"/>
    </source>
</evidence>
<dbReference type="SUPFAM" id="SSF52768">
    <property type="entry name" value="Arginase/deacetylase"/>
    <property type="match status" value="1"/>
</dbReference>
<dbReference type="Proteomes" id="UP001604335">
    <property type="component" value="Unassembled WGS sequence"/>
</dbReference>
<comment type="caution">
    <text evidence="3">The sequence shown here is derived from an EMBL/GenBank/DDBJ whole genome shotgun (WGS) entry which is preliminary data.</text>
</comment>
<dbReference type="PANTHER" id="PTHR10625">
    <property type="entry name" value="HISTONE DEACETYLASE HDAC1-RELATED"/>
    <property type="match status" value="1"/>
</dbReference>
<dbReference type="Pfam" id="PF00850">
    <property type="entry name" value="Hist_deacetyl"/>
    <property type="match status" value="1"/>
</dbReference>
<protein>
    <recommendedName>
        <fullName evidence="2">Histone deacetylase domain-containing protein</fullName>
    </recommendedName>
</protein>
<dbReference type="RefSeq" id="WP_393014072.1">
    <property type="nucleotide sequence ID" value="NZ_JAZAQF010000078.1"/>
</dbReference>
<organism evidence="3 4">
    <name type="scientific">Limnothrix redekei LRLZ20PSL1</name>
    <dbReference type="NCBI Taxonomy" id="3112953"/>
    <lineage>
        <taxon>Bacteria</taxon>
        <taxon>Bacillati</taxon>
        <taxon>Cyanobacteriota</taxon>
        <taxon>Cyanophyceae</taxon>
        <taxon>Pseudanabaenales</taxon>
        <taxon>Pseudanabaenaceae</taxon>
        <taxon>Limnothrix</taxon>
    </lineage>
</organism>
<dbReference type="PRINTS" id="PR01270">
    <property type="entry name" value="HDASUPER"/>
</dbReference>
<evidence type="ECO:0000259" key="2">
    <source>
        <dbReference type="Pfam" id="PF00850"/>
    </source>
</evidence>
<name>A0ABW7CBV2_9CYAN</name>
<evidence type="ECO:0000313" key="4">
    <source>
        <dbReference type="Proteomes" id="UP001604335"/>
    </source>
</evidence>
<sequence length="339" mass="37913">MSFATYLHLQSFNLSKPLQAITFARYSLPYYRQVCQALAQSCSQYQSLPPKKARLADYASVHSQAYLKKLILKALDRPLDQASLALPAIGSDCQGLEYAIPGYLYGLGGMLEAIDWMKQGILQRAYCFSMVGHHAHREWGHGYCLLNPLAAAVRYAQLNDFAKVVVIDWDIHHGDGTQEIFSHDSSVYCISIHSTADLYMAKASGLQWGTTEQADRVGHCNIPIIPKNFPRSALAEDGLGGEFYEGQKGIKIFQERLSYLPWKPDLITIFSGYDSHQEDCGEDTTNWTNEDFVQLTEITLRTAHYFNCPVLSCHGGGYRLPITVSAASDHINTLAKYLI</sequence>
<dbReference type="InterPro" id="IPR023696">
    <property type="entry name" value="Ureohydrolase_dom_sf"/>
</dbReference>
<keyword evidence="4" id="KW-1185">Reference proteome</keyword>
<dbReference type="InterPro" id="IPR023801">
    <property type="entry name" value="His_deacetylse_dom"/>
</dbReference>
<dbReference type="EMBL" id="JAZAQF010000078">
    <property type="protein sequence ID" value="MFG3818624.1"/>
    <property type="molecule type" value="Genomic_DNA"/>
</dbReference>
<dbReference type="PANTHER" id="PTHR10625:SF10">
    <property type="entry name" value="HISTONE DEACETYLASE HDAC1"/>
    <property type="match status" value="1"/>
</dbReference>
<evidence type="ECO:0000256" key="1">
    <source>
        <dbReference type="ARBA" id="ARBA00005947"/>
    </source>
</evidence>
<dbReference type="InterPro" id="IPR000286">
    <property type="entry name" value="HDACs"/>
</dbReference>
<dbReference type="InterPro" id="IPR037138">
    <property type="entry name" value="His_deacetylse_dom_sf"/>
</dbReference>
<reference evidence="4" key="1">
    <citation type="journal article" date="2024" name="Algal Res.">
        <title>Biochemical, toxicological and genomic investigation of a high-biomass producing Limnothrix strain isolated from Italian shallow drinking water reservoir.</title>
        <authorList>
            <person name="Simonazzi M."/>
            <person name="Shishido T.K."/>
            <person name="Delbaje E."/>
            <person name="Wahlsten M."/>
            <person name="Fewer D.P."/>
            <person name="Sivonen K."/>
            <person name="Pezzolesi L."/>
            <person name="Pistocchi R."/>
        </authorList>
    </citation>
    <scope>NUCLEOTIDE SEQUENCE [LARGE SCALE GENOMIC DNA]</scope>
    <source>
        <strain evidence="4">LRLZ20PSL1</strain>
    </source>
</reference>